<evidence type="ECO:0000256" key="4">
    <source>
        <dbReference type="ARBA" id="ARBA00029447"/>
    </source>
</evidence>
<evidence type="ECO:0000256" key="3">
    <source>
        <dbReference type="ARBA" id="ARBA00023224"/>
    </source>
</evidence>
<keyword evidence="1" id="KW-0488">Methylation</keyword>
<comment type="similarity">
    <text evidence="4">Belongs to the methyl-accepting chemotaxis (MCP) protein family.</text>
</comment>
<dbReference type="SUPFAM" id="SSF58104">
    <property type="entry name" value="Methyl-accepting chemotaxis protein (MCP) signaling domain"/>
    <property type="match status" value="1"/>
</dbReference>
<evidence type="ECO:0000256" key="1">
    <source>
        <dbReference type="ARBA" id="ARBA00022481"/>
    </source>
</evidence>
<reference evidence="9 10" key="1">
    <citation type="journal article" date="2019" name="bioRxiv">
        <title>Bacteria contribute to plant secondary compound degradation in a generalist herbivore system.</title>
        <authorList>
            <person name="Francoeur C.B."/>
            <person name="Khadempour L."/>
            <person name="Moreira-Soto R.D."/>
            <person name="Gotting K."/>
            <person name="Book A.J."/>
            <person name="Pinto-Tomas A.A."/>
            <person name="Keefover-Ring K."/>
            <person name="Currie C.R."/>
        </authorList>
    </citation>
    <scope>NUCLEOTIDE SEQUENCE [LARGE SCALE GENOMIC DNA]</scope>
    <source>
        <strain evidence="9">Acro-835</strain>
    </source>
</reference>
<evidence type="ECO:0000313" key="10">
    <source>
        <dbReference type="Proteomes" id="UP001515683"/>
    </source>
</evidence>
<dbReference type="RefSeq" id="WP_167015259.1">
    <property type="nucleotide sequence ID" value="NZ_VWXF01000005.1"/>
</dbReference>
<keyword evidence="6" id="KW-0812">Transmembrane</keyword>
<dbReference type="PANTHER" id="PTHR43531:SF14">
    <property type="entry name" value="METHYL-ACCEPTING CHEMOTAXIS PROTEIN I-RELATED"/>
    <property type="match status" value="1"/>
</dbReference>
<dbReference type="SMART" id="SM00283">
    <property type="entry name" value="MA"/>
    <property type="match status" value="1"/>
</dbReference>
<evidence type="ECO:0000313" key="9">
    <source>
        <dbReference type="EMBL" id="NIF22515.1"/>
    </source>
</evidence>
<dbReference type="Gene3D" id="1.10.287.950">
    <property type="entry name" value="Methyl-accepting chemotaxis protein"/>
    <property type="match status" value="1"/>
</dbReference>
<dbReference type="InterPro" id="IPR004090">
    <property type="entry name" value="Chemotax_Me-accpt_rcpt"/>
</dbReference>
<dbReference type="PRINTS" id="PR00260">
    <property type="entry name" value="CHEMTRNSDUCR"/>
</dbReference>
<dbReference type="Pfam" id="PF00015">
    <property type="entry name" value="MCPsignal"/>
    <property type="match status" value="1"/>
</dbReference>
<keyword evidence="6" id="KW-0472">Membrane</keyword>
<dbReference type="CDD" id="cd11386">
    <property type="entry name" value="MCP_signal"/>
    <property type="match status" value="1"/>
</dbReference>
<evidence type="ECO:0000256" key="5">
    <source>
        <dbReference type="PROSITE-ProRule" id="PRU00284"/>
    </source>
</evidence>
<protein>
    <submittedName>
        <fullName evidence="9">HAMP domain-containing protein</fullName>
    </submittedName>
</protein>
<feature type="domain" description="Methyl-accepting transducer" evidence="7">
    <location>
        <begin position="278"/>
        <end position="507"/>
    </location>
</feature>
<keyword evidence="6" id="KW-1133">Transmembrane helix</keyword>
<dbReference type="PROSITE" id="PS50885">
    <property type="entry name" value="HAMP"/>
    <property type="match status" value="1"/>
</dbReference>
<dbReference type="PANTHER" id="PTHR43531">
    <property type="entry name" value="PROTEIN ICFG"/>
    <property type="match status" value="1"/>
</dbReference>
<dbReference type="SMART" id="SM00304">
    <property type="entry name" value="HAMP"/>
    <property type="match status" value="1"/>
</dbReference>
<dbReference type="InterPro" id="IPR051310">
    <property type="entry name" value="MCP_chemotaxis"/>
</dbReference>
<keyword evidence="2" id="KW-0145">Chemotaxis</keyword>
<comment type="caution">
    <text evidence="9">The sequence shown here is derived from an EMBL/GenBank/DDBJ whole genome shotgun (WGS) entry which is preliminary data.</text>
</comment>
<evidence type="ECO:0000256" key="6">
    <source>
        <dbReference type="SAM" id="Phobius"/>
    </source>
</evidence>
<dbReference type="Pfam" id="PF00672">
    <property type="entry name" value="HAMP"/>
    <property type="match status" value="1"/>
</dbReference>
<feature type="domain" description="HAMP" evidence="8">
    <location>
        <begin position="221"/>
        <end position="273"/>
    </location>
</feature>
<dbReference type="PROSITE" id="PS50111">
    <property type="entry name" value="CHEMOTAXIS_TRANSDUC_2"/>
    <property type="match status" value="1"/>
</dbReference>
<evidence type="ECO:0000259" key="8">
    <source>
        <dbReference type="PROSITE" id="PS50885"/>
    </source>
</evidence>
<name>A0ABX0RAY1_9GAMM</name>
<evidence type="ECO:0000256" key="2">
    <source>
        <dbReference type="ARBA" id="ARBA00022500"/>
    </source>
</evidence>
<gene>
    <name evidence="9" type="ORF">F3J40_12995</name>
</gene>
<evidence type="ECO:0000259" key="7">
    <source>
        <dbReference type="PROSITE" id="PS50111"/>
    </source>
</evidence>
<keyword evidence="3 5" id="KW-0807">Transducer</keyword>
<dbReference type="Proteomes" id="UP001515683">
    <property type="component" value="Unassembled WGS sequence"/>
</dbReference>
<organism evidence="9 10">
    <name type="scientific">Candidatus Pantoea multigeneris</name>
    <dbReference type="NCBI Taxonomy" id="2608357"/>
    <lineage>
        <taxon>Bacteria</taxon>
        <taxon>Pseudomonadati</taxon>
        <taxon>Pseudomonadota</taxon>
        <taxon>Gammaproteobacteria</taxon>
        <taxon>Enterobacterales</taxon>
        <taxon>Erwiniaceae</taxon>
        <taxon>Pantoea</taxon>
    </lineage>
</organism>
<dbReference type="InterPro" id="IPR003660">
    <property type="entry name" value="HAMP_dom"/>
</dbReference>
<accession>A0ABX0RAY1</accession>
<proteinExistence type="inferred from homology"/>
<feature type="transmembrane region" description="Helical" evidence="6">
    <location>
        <begin position="199"/>
        <end position="220"/>
    </location>
</feature>
<keyword evidence="10" id="KW-1185">Reference proteome</keyword>
<sequence length="537" mass="58138">MKLNHFKIGHRLACLAGLLLFATLLTGARGLLVNQQALANNQAIMAQELLIAESIDTARNAQVHFKIQVQEWKDTLLRGAQGTEMFNKYKTAFLQESQQTQELLFHLLRIQKQLGMSTTAVEKTREIHAGLEANYLHALENYDQHDIGSAQRVDKLVKGIDRAPTQMIDDLVTATLQQSQEMHQTIAASNLQNYQHTRMTLLLGMGSVLLLGTLVTCWLIQSITRPLHQSIAVAKRVASGDLTGQITVKGADETAQLMLALREMNDNLTRIVSSVRAGTDAIAQTTEQVADGSRELSVRNEAQASALEQTAASMEELTSVVKNNASNAQHASDIAQHTRDRAAEGGVVVDKVVVAMDEIHQFSQEINEIVTVIDGIAFQTNILALNAAVEAARAGNEGLGFAVVAAEVRALAQRSSVAARDIRALTDRSVGLISHGNTLVKGAGSSMQEIVCSVKQLCELMENISAASTEQSSGIEQVNLAVTHLDAATQQNATLSQQSSHAARDLNQQVNVLVNNVSVFRLEAETREETSPSPQPA</sequence>
<dbReference type="CDD" id="cd06225">
    <property type="entry name" value="HAMP"/>
    <property type="match status" value="1"/>
</dbReference>
<dbReference type="InterPro" id="IPR004089">
    <property type="entry name" value="MCPsignal_dom"/>
</dbReference>
<dbReference type="EMBL" id="VWXF01000005">
    <property type="protein sequence ID" value="NIF22515.1"/>
    <property type="molecule type" value="Genomic_DNA"/>
</dbReference>